<sequence>MMSQKITYEKDEGFSKKKPSFIQRMLSLFTYTQKIGIILSLVAFATLLTSFLLLKAQKEEMFTLKKEMQGLSLQKSIREAFEGIVKHKILSHRYLEGDESIKQEIIELQDVISRNIAELVELTHLLQKDLSLEDKDFELREEQETAPKQLLKQWEDFSTEAFETSPDISDAFHITLIDGLQSLLKTVGDTSKLNFDSELKTHYLTQSLLETLPEAQDTIAQILTLLHRITLENKSNYDDQHRLTFLTTVYRNNLDRLQQALNKVIYTEKSEHNNENINSNLVTPLNSYVENGKSFVQLIDQFQYALERRRENETEKGLFPFSESNLFGIKALNKSFLLVDALSQHTDRLLQNRYDSLYRFFYRLLLTILGTLLAALLIGFIVAKDLNRYTNGVYESVRQYCEGNLNARAPEANDKALQKFTILLNELAVRFDSMTEDLEKAGVDLSTSTSQLSEAADYQKESVSQQEKTIQEILQTAIDISLTTQQFAKTTNDISKAAEETSMLASLGAKDLAKMEQTMRQMVQGTENITAKLAVLNEKTSSITSVITTITKVADQTNLLSLNAAIEAEKAGEHGKSFSVIAKEIRRLADQTANATLDIEKMISEMINAVTEGVIGVDKFTEEIRSGVNQVSQVSEKLSTIIEQVGEQALGFENVNQKMQGLSEGALQINNSMELLSETAGKTSLAIHQFSQAIEMLTNLADKMRNLVAKTKKI</sequence>
<accession>A0A090CYR2</accession>
<dbReference type="GO" id="GO:0016020">
    <property type="term" value="C:membrane"/>
    <property type="evidence" value="ECO:0007669"/>
    <property type="project" value="InterPro"/>
</dbReference>
<dbReference type="STRING" id="1437425.CSEC_0863"/>
<dbReference type="InterPro" id="IPR004089">
    <property type="entry name" value="MCPsignal_dom"/>
</dbReference>
<dbReference type="Proteomes" id="UP000031552">
    <property type="component" value="Unassembled WGS sequence"/>
</dbReference>
<name>A0A090CYR2_9BACT</name>
<dbReference type="PRINTS" id="PR00260">
    <property type="entry name" value="CHEMTRNSDUCR"/>
</dbReference>
<evidence type="ECO:0000256" key="3">
    <source>
        <dbReference type="PROSITE-ProRule" id="PRU00284"/>
    </source>
</evidence>
<dbReference type="Pfam" id="PF00015">
    <property type="entry name" value="MCPsignal"/>
    <property type="match status" value="1"/>
</dbReference>
<dbReference type="Gene3D" id="1.10.287.950">
    <property type="entry name" value="Methyl-accepting chemotaxis protein"/>
    <property type="match status" value="1"/>
</dbReference>
<evidence type="ECO:0000256" key="2">
    <source>
        <dbReference type="ARBA" id="ARBA00029447"/>
    </source>
</evidence>
<proteinExistence type="inferred from homology"/>
<dbReference type="eggNOG" id="COG0840">
    <property type="taxonomic scope" value="Bacteria"/>
</dbReference>
<dbReference type="EMBL" id="CCEJ010000003">
    <property type="protein sequence ID" value="CDR33691.1"/>
    <property type="molecule type" value="Genomic_DNA"/>
</dbReference>
<keyword evidence="4" id="KW-1133">Transmembrane helix</keyword>
<feature type="transmembrane region" description="Helical" evidence="4">
    <location>
        <begin position="360"/>
        <end position="383"/>
    </location>
</feature>
<feature type="domain" description="Methyl-accepting transducer" evidence="5">
    <location>
        <begin position="441"/>
        <end position="677"/>
    </location>
</feature>
<dbReference type="PROSITE" id="PS50111">
    <property type="entry name" value="CHEMOTAXIS_TRANSDUC_2"/>
    <property type="match status" value="1"/>
</dbReference>
<dbReference type="GO" id="GO:0004888">
    <property type="term" value="F:transmembrane signaling receptor activity"/>
    <property type="evidence" value="ECO:0007669"/>
    <property type="project" value="InterPro"/>
</dbReference>
<evidence type="ECO:0000259" key="5">
    <source>
        <dbReference type="PROSITE" id="PS50111"/>
    </source>
</evidence>
<keyword evidence="7" id="KW-1185">Reference proteome</keyword>
<dbReference type="PANTHER" id="PTHR32089:SF120">
    <property type="entry name" value="METHYL-ACCEPTING CHEMOTAXIS PROTEIN TLPQ"/>
    <property type="match status" value="1"/>
</dbReference>
<organism evidence="6 7">
    <name type="scientific">Candidatus Criblamydia sequanensis CRIB-18</name>
    <dbReference type="NCBI Taxonomy" id="1437425"/>
    <lineage>
        <taxon>Bacteria</taxon>
        <taxon>Pseudomonadati</taxon>
        <taxon>Chlamydiota</taxon>
        <taxon>Chlamydiia</taxon>
        <taxon>Parachlamydiales</taxon>
        <taxon>Candidatus Criblamydiaceae</taxon>
        <taxon>Candidatus Criblamydia</taxon>
    </lineage>
</organism>
<protein>
    <submittedName>
        <fullName evidence="6">Chemotaxis signal transduction protein</fullName>
    </submittedName>
</protein>
<dbReference type="PANTHER" id="PTHR32089">
    <property type="entry name" value="METHYL-ACCEPTING CHEMOTAXIS PROTEIN MCPB"/>
    <property type="match status" value="1"/>
</dbReference>
<keyword evidence="4" id="KW-0472">Membrane</keyword>
<evidence type="ECO:0000313" key="7">
    <source>
        <dbReference type="Proteomes" id="UP000031552"/>
    </source>
</evidence>
<comment type="similarity">
    <text evidence="2">Belongs to the methyl-accepting chemotaxis (MCP) protein family.</text>
</comment>
<dbReference type="OrthoDB" id="176689at2"/>
<evidence type="ECO:0000313" key="6">
    <source>
        <dbReference type="EMBL" id="CDR33691.1"/>
    </source>
</evidence>
<keyword evidence="4" id="KW-0812">Transmembrane</keyword>
<feature type="transmembrane region" description="Helical" evidence="4">
    <location>
        <begin position="35"/>
        <end position="54"/>
    </location>
</feature>
<dbReference type="SUPFAM" id="SSF58104">
    <property type="entry name" value="Methyl-accepting chemotaxis protein (MCP) signaling domain"/>
    <property type="match status" value="1"/>
</dbReference>
<comment type="caution">
    <text evidence="6">The sequence shown here is derived from an EMBL/GenBank/DDBJ whole genome shotgun (WGS) entry which is preliminary data.</text>
</comment>
<dbReference type="GO" id="GO:0006935">
    <property type="term" value="P:chemotaxis"/>
    <property type="evidence" value="ECO:0007669"/>
    <property type="project" value="InterPro"/>
</dbReference>
<dbReference type="AlphaFoldDB" id="A0A090CYR2"/>
<keyword evidence="1 3" id="KW-0807">Transducer</keyword>
<gene>
    <name evidence="6" type="ORF">CSEC_0863</name>
</gene>
<evidence type="ECO:0000256" key="1">
    <source>
        <dbReference type="ARBA" id="ARBA00023224"/>
    </source>
</evidence>
<reference evidence="6" key="1">
    <citation type="submission" date="2013-12" db="EMBL/GenBank/DDBJ databases">
        <authorList>
            <person name="Linke B."/>
        </authorList>
    </citation>
    <scope>NUCLEOTIDE SEQUENCE [LARGE SCALE GENOMIC DNA]</scope>
    <source>
        <strain evidence="6">CRIB-18</strain>
    </source>
</reference>
<dbReference type="GO" id="GO:0007165">
    <property type="term" value="P:signal transduction"/>
    <property type="evidence" value="ECO:0007669"/>
    <property type="project" value="UniProtKB-KW"/>
</dbReference>
<evidence type="ECO:0000256" key="4">
    <source>
        <dbReference type="SAM" id="Phobius"/>
    </source>
</evidence>
<dbReference type="SMART" id="SM00283">
    <property type="entry name" value="MA"/>
    <property type="match status" value="1"/>
</dbReference>
<dbReference type="InterPro" id="IPR004090">
    <property type="entry name" value="Chemotax_Me-accpt_rcpt"/>
</dbReference>
<reference evidence="6" key="2">
    <citation type="submission" date="2014-09" db="EMBL/GenBank/DDBJ databases">
        <title>Criblamydia sequanensis harbors a mega-plasmid encoding arsenite resistance.</title>
        <authorList>
            <person name="Bertelli C."/>
            <person name="Goesmann A."/>
            <person name="Greub G."/>
        </authorList>
    </citation>
    <scope>NUCLEOTIDE SEQUENCE [LARGE SCALE GENOMIC DNA]</scope>
    <source>
        <strain evidence="6">CRIB-18</strain>
    </source>
</reference>